<protein>
    <submittedName>
        <fullName evidence="1">Uncharacterized protein</fullName>
    </submittedName>
</protein>
<keyword evidence="2" id="KW-1185">Reference proteome</keyword>
<reference evidence="1 2" key="1">
    <citation type="submission" date="2019-05" db="EMBL/GenBank/DDBJ databases">
        <title>The Complete Genome Sequence of the n-alkane-degrading Desulfoglaeba alkanexedens ALDC reveals multiple alkylsuccinate synthase gene clusters.</title>
        <authorList>
            <person name="Callaghan A.V."/>
            <person name="Davidova I.A."/>
            <person name="Duncan K.E."/>
            <person name="Morris B."/>
            <person name="McInerney M.J."/>
        </authorList>
    </citation>
    <scope>NUCLEOTIDE SEQUENCE [LARGE SCALE GENOMIC DNA]</scope>
    <source>
        <strain evidence="1 2">ALDC</strain>
    </source>
</reference>
<gene>
    <name evidence="1" type="ORF">FDQ92_11780</name>
</gene>
<reference evidence="1 2" key="2">
    <citation type="submission" date="2019-05" db="EMBL/GenBank/DDBJ databases">
        <authorList>
            <person name="Suflita J.M."/>
            <person name="Marks C.R."/>
        </authorList>
    </citation>
    <scope>NUCLEOTIDE SEQUENCE [LARGE SCALE GENOMIC DNA]</scope>
    <source>
        <strain evidence="1 2">ALDC</strain>
    </source>
</reference>
<dbReference type="KEGG" id="dax:FDQ92_11780"/>
<dbReference type="Proteomes" id="UP000298602">
    <property type="component" value="Chromosome"/>
</dbReference>
<evidence type="ECO:0000313" key="1">
    <source>
        <dbReference type="EMBL" id="QCQ22793.1"/>
    </source>
</evidence>
<dbReference type="OrthoDB" id="285993at2"/>
<sequence>MVLKQQAHQLRFPSFPSSSLGTRGKNFIHRLRISLKELRETQRWLKLIQRVPRFFNSMLNVQCSMFNVHL</sequence>
<dbReference type="AlphaFoldDB" id="A0A4P8L4Y6"/>
<dbReference type="EMBL" id="CP040098">
    <property type="protein sequence ID" value="QCQ22793.1"/>
    <property type="molecule type" value="Genomic_DNA"/>
</dbReference>
<proteinExistence type="predicted"/>
<evidence type="ECO:0000313" key="2">
    <source>
        <dbReference type="Proteomes" id="UP000298602"/>
    </source>
</evidence>
<accession>A0A4P8L4Y6</accession>
<name>A0A4P8L4Y6_9BACT</name>
<organism evidence="1 2">
    <name type="scientific">Desulfoglaeba alkanexedens ALDC</name>
    <dbReference type="NCBI Taxonomy" id="980445"/>
    <lineage>
        <taxon>Bacteria</taxon>
        <taxon>Pseudomonadati</taxon>
        <taxon>Thermodesulfobacteriota</taxon>
        <taxon>Syntrophobacteria</taxon>
        <taxon>Syntrophobacterales</taxon>
        <taxon>Syntrophobacteraceae</taxon>
        <taxon>Desulfoglaeba</taxon>
    </lineage>
</organism>